<evidence type="ECO:0000313" key="6">
    <source>
        <dbReference type="EMBL" id="RMB08047.1"/>
    </source>
</evidence>
<dbReference type="GO" id="GO:0016887">
    <property type="term" value="F:ATP hydrolysis activity"/>
    <property type="evidence" value="ECO:0007669"/>
    <property type="project" value="InterPro"/>
</dbReference>
<dbReference type="EMBL" id="REFR01000011">
    <property type="protein sequence ID" value="RMB08047.1"/>
    <property type="molecule type" value="Genomic_DNA"/>
</dbReference>
<feature type="domain" description="ABC transporter" evidence="5">
    <location>
        <begin position="58"/>
        <end position="287"/>
    </location>
</feature>
<evidence type="ECO:0000313" key="7">
    <source>
        <dbReference type="Proteomes" id="UP000271227"/>
    </source>
</evidence>
<accession>A0A3M0CGX5</accession>
<dbReference type="GO" id="GO:0005524">
    <property type="term" value="F:ATP binding"/>
    <property type="evidence" value="ECO:0007669"/>
    <property type="project" value="UniProtKB-KW"/>
</dbReference>
<dbReference type="PROSITE" id="PS00211">
    <property type="entry name" value="ABC_TRANSPORTER_1"/>
    <property type="match status" value="2"/>
</dbReference>
<sequence length="581" mass="62077">MGCTHRTGAPLQWTQPIPISEKNSMHPIRRFSRHGQDPCRLPPFGIAAKTVQSMPASIALSDLSWSTPDGVRLFDTLNLTFGHERTGIVGRNGVGKTTLLRLIAGVLAPASGRVRVSGTCAMPRWKTTAQPGETIADLFAARSALALLDRAEAGRADAEALAKADWTLPARIAAALIRCGIAADPDTPLTALSAGQRTRAVLAAQIFTEPDFLLLDEPTNTLDRAGRQAVTALIKEWKGGAIVVSHDRTLLEEMDAIVELTPLGVTRYGGPYSAYRLRKDTEAQAVQRDLVHAEKVRAETDLRARRAAERKARKDGAGRRTRATGSHPKVLLDAARNRAEASDGTNARLRDRQRAAADAALTTARAAVDRQRAFHMALPSTGLPSARVVLRLDGVTGGYDDDPPVIRDLSLTVTGPERIVIAGPNGSGKTTLLKLMTGELAPRRGTVALPVPWALLDQHVGQLDPARSLRDNFLRLNGGADPHTARAALARFGFRARDAPRRAGELSGGERVRAGLACALAAPVPPRLLILDEPTNHLDLDGIAALETALTTYDGAVVAVSHDAAFLKTLAANRTLELPTP</sequence>
<dbReference type="Gene3D" id="3.40.50.300">
    <property type="entry name" value="P-loop containing nucleotide triphosphate hydrolases"/>
    <property type="match status" value="2"/>
</dbReference>
<dbReference type="Pfam" id="PF00005">
    <property type="entry name" value="ABC_tran"/>
    <property type="match status" value="2"/>
</dbReference>
<comment type="caution">
    <text evidence="6">The sequence shown here is derived from an EMBL/GenBank/DDBJ whole genome shotgun (WGS) entry which is preliminary data.</text>
</comment>
<keyword evidence="7" id="KW-1185">Reference proteome</keyword>
<keyword evidence="2" id="KW-0547">Nucleotide-binding</keyword>
<keyword evidence="1" id="KW-0677">Repeat</keyword>
<gene>
    <name evidence="6" type="ORF">BXY39_2143</name>
</gene>
<proteinExistence type="predicted"/>
<feature type="region of interest" description="Disordered" evidence="4">
    <location>
        <begin position="302"/>
        <end position="330"/>
    </location>
</feature>
<dbReference type="FunFam" id="3.40.50.300:FF:001320">
    <property type="entry name" value="Heme ABC transporter ATP-binding protein"/>
    <property type="match status" value="1"/>
</dbReference>
<protein>
    <submittedName>
        <fullName evidence="6">ATPase subunit of ABC transporter with duplicated ATPase domains</fullName>
    </submittedName>
</protein>
<dbReference type="InterPro" id="IPR003439">
    <property type="entry name" value="ABC_transporter-like_ATP-bd"/>
</dbReference>
<dbReference type="InParanoid" id="A0A3M0CGX5"/>
<dbReference type="InterPro" id="IPR017871">
    <property type="entry name" value="ABC_transporter-like_CS"/>
</dbReference>
<feature type="compositionally biased region" description="Basic and acidic residues" evidence="4">
    <location>
        <begin position="302"/>
        <end position="318"/>
    </location>
</feature>
<dbReference type="InterPro" id="IPR003593">
    <property type="entry name" value="AAA+_ATPase"/>
</dbReference>
<dbReference type="CDD" id="cd03221">
    <property type="entry name" value="ABCF_EF-3"/>
    <property type="match status" value="1"/>
</dbReference>
<dbReference type="PANTHER" id="PTHR19211">
    <property type="entry name" value="ATP-BINDING TRANSPORT PROTEIN-RELATED"/>
    <property type="match status" value="1"/>
</dbReference>
<organism evidence="6 7">
    <name type="scientific">Eilatimonas milleporae</name>
    <dbReference type="NCBI Taxonomy" id="911205"/>
    <lineage>
        <taxon>Bacteria</taxon>
        <taxon>Pseudomonadati</taxon>
        <taxon>Pseudomonadota</taxon>
        <taxon>Alphaproteobacteria</taxon>
        <taxon>Kordiimonadales</taxon>
        <taxon>Kordiimonadaceae</taxon>
        <taxon>Eilatimonas</taxon>
    </lineage>
</organism>
<evidence type="ECO:0000256" key="3">
    <source>
        <dbReference type="ARBA" id="ARBA00022840"/>
    </source>
</evidence>
<dbReference type="Proteomes" id="UP000271227">
    <property type="component" value="Unassembled WGS sequence"/>
</dbReference>
<name>A0A3M0CGX5_9PROT</name>
<dbReference type="InterPro" id="IPR027417">
    <property type="entry name" value="P-loop_NTPase"/>
</dbReference>
<feature type="domain" description="ABC transporter" evidence="5">
    <location>
        <begin position="390"/>
        <end position="579"/>
    </location>
</feature>
<dbReference type="PANTHER" id="PTHR19211:SF6">
    <property type="entry name" value="BLL7188 PROTEIN"/>
    <property type="match status" value="1"/>
</dbReference>
<dbReference type="AlphaFoldDB" id="A0A3M0CGX5"/>
<keyword evidence="3" id="KW-0067">ATP-binding</keyword>
<dbReference type="PROSITE" id="PS50893">
    <property type="entry name" value="ABC_TRANSPORTER_2"/>
    <property type="match status" value="2"/>
</dbReference>
<reference evidence="6 7" key="1">
    <citation type="submission" date="2018-10" db="EMBL/GenBank/DDBJ databases">
        <title>Genomic Encyclopedia of Archaeal and Bacterial Type Strains, Phase II (KMG-II): from individual species to whole genera.</title>
        <authorList>
            <person name="Goeker M."/>
        </authorList>
    </citation>
    <scope>NUCLEOTIDE SEQUENCE [LARGE SCALE GENOMIC DNA]</scope>
    <source>
        <strain evidence="6 7">DSM 25217</strain>
    </source>
</reference>
<evidence type="ECO:0000256" key="1">
    <source>
        <dbReference type="ARBA" id="ARBA00022737"/>
    </source>
</evidence>
<dbReference type="SUPFAM" id="SSF52540">
    <property type="entry name" value="P-loop containing nucleoside triphosphate hydrolases"/>
    <property type="match status" value="2"/>
</dbReference>
<evidence type="ECO:0000259" key="5">
    <source>
        <dbReference type="PROSITE" id="PS50893"/>
    </source>
</evidence>
<dbReference type="InterPro" id="IPR050611">
    <property type="entry name" value="ABCF"/>
</dbReference>
<evidence type="ECO:0000256" key="4">
    <source>
        <dbReference type="SAM" id="MobiDB-lite"/>
    </source>
</evidence>
<evidence type="ECO:0000256" key="2">
    <source>
        <dbReference type="ARBA" id="ARBA00022741"/>
    </source>
</evidence>
<dbReference type="SMART" id="SM00382">
    <property type="entry name" value="AAA"/>
    <property type="match status" value="2"/>
</dbReference>